<protein>
    <recommendedName>
        <fullName evidence="9">HSF-type DNA-binding domain-containing protein</fullName>
    </recommendedName>
</protein>
<keyword evidence="4" id="KW-0238">DNA-binding</keyword>
<dbReference type="AlphaFoldDB" id="A0A669PS67"/>
<organism evidence="10 11">
    <name type="scientific">Phasianus colchicus</name>
    <name type="common">Common pheasant</name>
    <dbReference type="NCBI Taxonomy" id="9054"/>
    <lineage>
        <taxon>Eukaryota</taxon>
        <taxon>Metazoa</taxon>
        <taxon>Chordata</taxon>
        <taxon>Craniata</taxon>
        <taxon>Vertebrata</taxon>
        <taxon>Euteleostomi</taxon>
        <taxon>Archelosauria</taxon>
        <taxon>Archosauria</taxon>
        <taxon>Dinosauria</taxon>
        <taxon>Saurischia</taxon>
        <taxon>Theropoda</taxon>
        <taxon>Coelurosauria</taxon>
        <taxon>Aves</taxon>
        <taxon>Neognathae</taxon>
        <taxon>Galloanserae</taxon>
        <taxon>Galliformes</taxon>
        <taxon>Phasianidae</taxon>
        <taxon>Phasianinae</taxon>
        <taxon>Phasianus</taxon>
    </lineage>
</organism>
<comment type="similarity">
    <text evidence="2 7">Belongs to the HSF family.</text>
</comment>
<feature type="compositionally biased region" description="Low complexity" evidence="8">
    <location>
        <begin position="39"/>
        <end position="51"/>
    </location>
</feature>
<feature type="region of interest" description="Disordered" evidence="8">
    <location>
        <begin position="215"/>
        <end position="273"/>
    </location>
</feature>
<evidence type="ECO:0000256" key="8">
    <source>
        <dbReference type="SAM" id="MobiDB-lite"/>
    </source>
</evidence>
<dbReference type="Ensembl" id="ENSPCLT00000013924.1">
    <property type="protein sequence ID" value="ENSPCLP00000010355.1"/>
    <property type="gene ID" value="ENSPCLG00000008535.1"/>
</dbReference>
<evidence type="ECO:0000256" key="6">
    <source>
        <dbReference type="ARBA" id="ARBA00023242"/>
    </source>
</evidence>
<evidence type="ECO:0000313" key="11">
    <source>
        <dbReference type="Proteomes" id="UP000472261"/>
    </source>
</evidence>
<reference evidence="10" key="2">
    <citation type="submission" date="2025-09" db="UniProtKB">
        <authorList>
            <consortium name="Ensembl"/>
        </authorList>
    </citation>
    <scope>IDENTIFICATION</scope>
</reference>
<evidence type="ECO:0000256" key="7">
    <source>
        <dbReference type="RuleBase" id="RU004020"/>
    </source>
</evidence>
<dbReference type="GO" id="GO:0043565">
    <property type="term" value="F:sequence-specific DNA binding"/>
    <property type="evidence" value="ECO:0007669"/>
    <property type="project" value="InterPro"/>
</dbReference>
<dbReference type="FunFam" id="1.10.10.10:FF:000349">
    <property type="entry name" value="Heat shock transcription factor, Y-linked"/>
    <property type="match status" value="1"/>
</dbReference>
<evidence type="ECO:0000256" key="1">
    <source>
        <dbReference type="ARBA" id="ARBA00004123"/>
    </source>
</evidence>
<evidence type="ECO:0000256" key="2">
    <source>
        <dbReference type="ARBA" id="ARBA00006403"/>
    </source>
</evidence>
<evidence type="ECO:0000313" key="10">
    <source>
        <dbReference type="Ensembl" id="ENSPCLP00000010355.1"/>
    </source>
</evidence>
<evidence type="ECO:0000256" key="3">
    <source>
        <dbReference type="ARBA" id="ARBA00023015"/>
    </source>
</evidence>
<feature type="region of interest" description="Disordered" evidence="8">
    <location>
        <begin position="1"/>
        <end position="80"/>
    </location>
</feature>
<evidence type="ECO:0000256" key="4">
    <source>
        <dbReference type="ARBA" id="ARBA00023125"/>
    </source>
</evidence>
<dbReference type="GO" id="GO:0005634">
    <property type="term" value="C:nucleus"/>
    <property type="evidence" value="ECO:0007669"/>
    <property type="project" value="UniProtKB-SubCell"/>
</dbReference>
<dbReference type="PANTHER" id="PTHR10015:SF336">
    <property type="entry name" value="HEAT SHOCK TRANSCRIPTION FACTOR, Y-LINKED"/>
    <property type="match status" value="1"/>
</dbReference>
<dbReference type="Proteomes" id="UP000472261">
    <property type="component" value="Unplaced"/>
</dbReference>
<dbReference type="SMART" id="SM00415">
    <property type="entry name" value="HSF"/>
    <property type="match status" value="1"/>
</dbReference>
<evidence type="ECO:0000256" key="5">
    <source>
        <dbReference type="ARBA" id="ARBA00023163"/>
    </source>
</evidence>
<dbReference type="SUPFAM" id="SSF46785">
    <property type="entry name" value="Winged helix' DNA-binding domain"/>
    <property type="match status" value="1"/>
</dbReference>
<dbReference type="Pfam" id="PF00447">
    <property type="entry name" value="HSF_DNA-bind"/>
    <property type="match status" value="1"/>
</dbReference>
<dbReference type="GO" id="GO:0003700">
    <property type="term" value="F:DNA-binding transcription factor activity"/>
    <property type="evidence" value="ECO:0007669"/>
    <property type="project" value="InterPro"/>
</dbReference>
<proteinExistence type="inferred from homology"/>
<dbReference type="PANTHER" id="PTHR10015">
    <property type="entry name" value="HEAT SHOCK TRANSCRIPTION FACTOR"/>
    <property type="match status" value="1"/>
</dbReference>
<dbReference type="InterPro" id="IPR036390">
    <property type="entry name" value="WH_DNA-bd_sf"/>
</dbReference>
<name>A0A669PS67_PHACC</name>
<keyword evidence="6" id="KW-0539">Nucleus</keyword>
<dbReference type="InterPro" id="IPR036388">
    <property type="entry name" value="WH-like_DNA-bd_sf"/>
</dbReference>
<feature type="compositionally biased region" description="Polar residues" evidence="8">
    <location>
        <begin position="54"/>
        <end position="63"/>
    </location>
</feature>
<evidence type="ECO:0000259" key="9">
    <source>
        <dbReference type="SMART" id="SM00415"/>
    </source>
</evidence>
<feature type="compositionally biased region" description="Polar residues" evidence="8">
    <location>
        <begin position="221"/>
        <end position="233"/>
    </location>
</feature>
<sequence>MAARATFDQCETGHNEMKASASDLEELAETSGSTFTDLAAQDQAPAGCAAGTSVVEQQDSQKFPNEEESKGLPLSSSEEKTGQASVFSPLTFPQKLWVLAECEHVKSVWWGHGGNCIVIEEELFVVEVLAKEAPVRAFGCTSMKSFVCQLNRYGFTKVPRDLERSPSLPEFLAEEEATAAHRKLLLYASPFFRRDYPWLLEHCKHRVAHKRRAMTAPALQESLNESPQRSSPDTRPMQGAPAGLEMSLQAAEPQGTQAAAPMGPPPAKRLKND</sequence>
<dbReference type="OMA" id="CETGHNE"/>
<keyword evidence="5" id="KW-0804">Transcription</keyword>
<accession>A0A669PS67</accession>
<feature type="domain" description="HSF-type DNA-binding" evidence="9">
    <location>
        <begin position="88"/>
        <end position="206"/>
    </location>
</feature>
<keyword evidence="11" id="KW-1185">Reference proteome</keyword>
<dbReference type="Gene3D" id="1.10.10.10">
    <property type="entry name" value="Winged helix-like DNA-binding domain superfamily/Winged helix DNA-binding domain"/>
    <property type="match status" value="1"/>
</dbReference>
<reference evidence="10" key="1">
    <citation type="submission" date="2025-08" db="UniProtKB">
        <authorList>
            <consortium name="Ensembl"/>
        </authorList>
    </citation>
    <scope>IDENTIFICATION</scope>
</reference>
<keyword evidence="3" id="KW-0805">Transcription regulation</keyword>
<dbReference type="InterPro" id="IPR000232">
    <property type="entry name" value="HSF_DNA-bd"/>
</dbReference>
<comment type="subcellular location">
    <subcellularLocation>
        <location evidence="1">Nucleus</location>
    </subcellularLocation>
</comment>